<dbReference type="GO" id="GO:0033971">
    <property type="term" value="F:hydroxyisourate hydrolase activity"/>
    <property type="evidence" value="ECO:0007669"/>
    <property type="project" value="UniProtKB-EC"/>
</dbReference>
<reference evidence="10 11" key="1">
    <citation type="journal article" date="2015" name="Sci. Rep.">
        <title>Functional and structural properties of a novel cellulosome-like multienzyme complex: efficient glycoside hydrolysis of water-insoluble 7-xylosyl-10-deacetylpaclitaxel.</title>
        <authorList>
            <person name="Dou T.Y."/>
            <person name="Luan H.W."/>
            <person name="Ge G.B."/>
            <person name="Dong M.M."/>
            <person name="Zou H.F."/>
            <person name="He Y.Q."/>
            <person name="Cui P."/>
            <person name="Wang J.Y."/>
            <person name="Hao D.C."/>
            <person name="Yang S.L."/>
            <person name="Yang L."/>
        </authorList>
    </citation>
    <scope>NUCLEOTIDE SEQUENCE [LARGE SCALE GENOMIC DNA]</scope>
    <source>
        <strain evidence="10 11">F16</strain>
    </source>
</reference>
<evidence type="ECO:0000313" key="10">
    <source>
        <dbReference type="EMBL" id="KON71934.1"/>
    </source>
</evidence>
<comment type="similarity">
    <text evidence="3 8">Belongs to the transthyretin family. 5-hydroxyisourate hydrolase subfamily.</text>
</comment>
<evidence type="ECO:0000256" key="2">
    <source>
        <dbReference type="ARBA" id="ARBA00002704"/>
    </source>
</evidence>
<dbReference type="InterPro" id="IPR023418">
    <property type="entry name" value="Thyroxine_BS"/>
</dbReference>
<dbReference type="PRINTS" id="PR00189">
    <property type="entry name" value="TRNSTHYRETIN"/>
</dbReference>
<dbReference type="InterPro" id="IPR000895">
    <property type="entry name" value="Transthyretin/HIU_hydrolase"/>
</dbReference>
<comment type="catalytic activity">
    <reaction evidence="1 8">
        <text>5-hydroxyisourate + H2O = 5-hydroxy-2-oxo-4-ureido-2,5-dihydro-1H-imidazole-5-carboxylate + H(+)</text>
        <dbReference type="Rhea" id="RHEA:23736"/>
        <dbReference type="ChEBI" id="CHEBI:15377"/>
        <dbReference type="ChEBI" id="CHEBI:15378"/>
        <dbReference type="ChEBI" id="CHEBI:18072"/>
        <dbReference type="ChEBI" id="CHEBI:58639"/>
        <dbReference type="EC" id="3.5.2.17"/>
    </reaction>
</comment>
<dbReference type="PROSITE" id="PS00768">
    <property type="entry name" value="TRANSTHYRETIN_1"/>
    <property type="match status" value="1"/>
</dbReference>
<organism evidence="10 11">
    <name type="scientific">Cellulosimicrobium cellulans F16</name>
    <dbReference type="NCBI Taxonomy" id="1350482"/>
    <lineage>
        <taxon>Bacteria</taxon>
        <taxon>Bacillati</taxon>
        <taxon>Actinomycetota</taxon>
        <taxon>Actinomycetes</taxon>
        <taxon>Micrococcales</taxon>
        <taxon>Promicromonosporaceae</taxon>
        <taxon>Cellulosimicrobium</taxon>
    </lineage>
</organism>
<feature type="binding site" evidence="7">
    <location>
        <position position="56"/>
    </location>
    <ligand>
        <name>substrate</name>
    </ligand>
</feature>
<dbReference type="Pfam" id="PF00576">
    <property type="entry name" value="Transthyretin"/>
    <property type="match status" value="1"/>
</dbReference>
<feature type="binding site" evidence="7">
    <location>
        <position position="119"/>
    </location>
    <ligand>
        <name>substrate</name>
    </ligand>
</feature>
<evidence type="ECO:0000256" key="3">
    <source>
        <dbReference type="ARBA" id="ARBA00009850"/>
    </source>
</evidence>
<keyword evidence="6 8" id="KW-0378">Hydrolase</keyword>
<comment type="caution">
    <text evidence="10">The sequence shown here is derived from an EMBL/GenBank/DDBJ whole genome shotgun (WGS) entry which is preliminary data.</text>
</comment>
<dbReference type="NCBIfam" id="TIGR02962">
    <property type="entry name" value="hdxy_isourate"/>
    <property type="match status" value="1"/>
</dbReference>
<feature type="domain" description="Transthyretin/hydroxyisourate hydrolase" evidence="9">
    <location>
        <begin position="3"/>
        <end position="121"/>
    </location>
</feature>
<dbReference type="Gene3D" id="2.60.40.180">
    <property type="entry name" value="Transthyretin/hydroxyisourate hydrolase domain"/>
    <property type="match status" value="1"/>
</dbReference>
<dbReference type="CDD" id="cd05822">
    <property type="entry name" value="TLP_HIUase"/>
    <property type="match status" value="1"/>
</dbReference>
<evidence type="ECO:0000256" key="8">
    <source>
        <dbReference type="RuleBase" id="RU361270"/>
    </source>
</evidence>
<evidence type="ECO:0000256" key="5">
    <source>
        <dbReference type="ARBA" id="ARBA00022631"/>
    </source>
</evidence>
<dbReference type="InterPro" id="IPR023416">
    <property type="entry name" value="Transthyretin/HIU_hydrolase_d"/>
</dbReference>
<dbReference type="InterPro" id="IPR014306">
    <property type="entry name" value="Hydroxyisourate_hydrolase"/>
</dbReference>
<feature type="binding site" evidence="7">
    <location>
        <position position="11"/>
    </location>
    <ligand>
        <name>substrate</name>
    </ligand>
</feature>
<evidence type="ECO:0000256" key="1">
    <source>
        <dbReference type="ARBA" id="ARBA00001043"/>
    </source>
</evidence>
<dbReference type="PATRIC" id="fig|1350482.3.peg.3503"/>
<keyword evidence="5 8" id="KW-0659">Purine metabolism</keyword>
<dbReference type="GO" id="GO:0006144">
    <property type="term" value="P:purine nucleobase metabolic process"/>
    <property type="evidence" value="ECO:0007669"/>
    <property type="project" value="UniProtKB-KW"/>
</dbReference>
<dbReference type="SMART" id="SM00095">
    <property type="entry name" value="TR_THY"/>
    <property type="match status" value="1"/>
</dbReference>
<dbReference type="AlphaFoldDB" id="A0A0M0F2Y5"/>
<evidence type="ECO:0000259" key="9">
    <source>
        <dbReference type="SMART" id="SM00095"/>
    </source>
</evidence>
<keyword evidence="11" id="KW-1185">Reference proteome</keyword>
<dbReference type="PANTHER" id="PTHR10395">
    <property type="entry name" value="URICASE AND TRANSTHYRETIN-RELATED"/>
    <property type="match status" value="1"/>
</dbReference>
<evidence type="ECO:0000256" key="6">
    <source>
        <dbReference type="ARBA" id="ARBA00022801"/>
    </source>
</evidence>
<protein>
    <recommendedName>
        <fullName evidence="8">5-hydroxyisourate hydrolase</fullName>
        <shortName evidence="8">HIU hydrolase</shortName>
        <shortName evidence="8">HIUHase</shortName>
        <ecNumber evidence="8">3.5.2.17</ecNumber>
    </recommendedName>
</protein>
<dbReference type="PANTHER" id="PTHR10395:SF7">
    <property type="entry name" value="5-HYDROXYISOURATE HYDROLASE"/>
    <property type="match status" value="1"/>
</dbReference>
<proteinExistence type="inferred from homology"/>
<dbReference type="EC" id="3.5.2.17" evidence="8"/>
<gene>
    <name evidence="10" type="ORF">M768_15845</name>
</gene>
<dbReference type="EMBL" id="ATNL01000013">
    <property type="protein sequence ID" value="KON71934.1"/>
    <property type="molecule type" value="Genomic_DNA"/>
</dbReference>
<dbReference type="InterPro" id="IPR036817">
    <property type="entry name" value="Transthyretin/HIU_hydrolase_sf"/>
</dbReference>
<name>A0A0M0F2Y5_CELCE</name>
<sequence length="122" mass="13380">MSTHASHITTHVLDAASGRPAEGIAVRLEAAPEIADRTTGQGWSLVASSRTNDDGRVPQLGPETLVPGTYRLVFDTAEYFDRRDTVSFYPEVVIVFRVASAEQHYHVPVLLSPFAYSTYRGS</sequence>
<dbReference type="RefSeq" id="WP_047232506.1">
    <property type="nucleotide sequence ID" value="NZ_KQ435294.1"/>
</dbReference>
<comment type="subunit">
    <text evidence="4 8">Homotetramer.</text>
</comment>
<evidence type="ECO:0000313" key="11">
    <source>
        <dbReference type="Proteomes" id="UP000037387"/>
    </source>
</evidence>
<comment type="function">
    <text evidence="2">Catalyzes the hydrolysis of 5-hydroxyisourate (HIU) to 2-oxo-4-hydroxy-4-carboxy-5-ureidoimidazoline (OHCU).</text>
</comment>
<dbReference type="SUPFAM" id="SSF49472">
    <property type="entry name" value="Transthyretin (synonym: prealbumin)"/>
    <property type="match status" value="1"/>
</dbReference>
<evidence type="ECO:0000256" key="7">
    <source>
        <dbReference type="PIRSR" id="PIRSR600895-51"/>
    </source>
</evidence>
<evidence type="ECO:0000256" key="4">
    <source>
        <dbReference type="ARBA" id="ARBA00011881"/>
    </source>
</evidence>
<dbReference type="Proteomes" id="UP000037387">
    <property type="component" value="Unassembled WGS sequence"/>
</dbReference>
<accession>A0A0M0F2Y5</accession>